<dbReference type="AlphaFoldDB" id="A0A2C6DQU3"/>
<proteinExistence type="predicted"/>
<evidence type="ECO:0000313" key="2">
    <source>
        <dbReference type="EMBL" id="VFS51452.1"/>
    </source>
</evidence>
<reference evidence="1" key="2">
    <citation type="submission" date="2017-09" db="EMBL/GenBank/DDBJ databases">
        <title>FDA dAtabase for Regulatory Grade micrObial Sequences (FDA-ARGOS): Supporting development and validation of Infectious Disease Dx tests.</title>
        <authorList>
            <person name="Minogue T."/>
            <person name="Wolcott M."/>
            <person name="Wasieloski L."/>
            <person name="Aguilar W."/>
            <person name="Moore D."/>
            <person name="Tallon L.J."/>
            <person name="Sadzewicz L."/>
            <person name="Ott S."/>
            <person name="Zhao X."/>
            <person name="Nagaraj S."/>
            <person name="Vavikolanu K."/>
            <person name="Aluvathingal J."/>
            <person name="Nadendla S."/>
            <person name="Sichtig H."/>
        </authorList>
    </citation>
    <scope>NUCLEOTIDE SEQUENCE</scope>
    <source>
        <strain evidence="1">FDAARGOS_387</strain>
    </source>
</reference>
<dbReference type="Proteomes" id="UP000224974">
    <property type="component" value="Unassembled WGS sequence"/>
</dbReference>
<dbReference type="EMBL" id="PDDX01000001">
    <property type="protein sequence ID" value="PHI31191.1"/>
    <property type="molecule type" value="Genomic_DNA"/>
</dbReference>
<reference evidence="3" key="1">
    <citation type="submission" date="2017-09" db="EMBL/GenBank/DDBJ databases">
        <title>FDA dAtabase for Regulatory Grade micrObial Sequences (FDA-ARGOS): Supporting development and validation of Infectious Disease Dx tests.</title>
        <authorList>
            <person name="Minogue T."/>
            <person name="Wolcott M."/>
            <person name="Wasieloski L."/>
            <person name="Aguilar W."/>
            <person name="Moore D."/>
            <person name="Tallon L."/>
            <person name="Sadzewicz L."/>
            <person name="Ott S."/>
            <person name="Zhao X."/>
            <person name="Nagaraj S."/>
            <person name="Vavikolanu K."/>
            <person name="Aluvathingal J."/>
            <person name="Nadendla S."/>
            <person name="Sichtig H."/>
        </authorList>
    </citation>
    <scope>NUCLEOTIDE SEQUENCE [LARGE SCALE GENOMIC DNA]</scope>
    <source>
        <strain evidence="3">FDAARGOS_387</strain>
    </source>
</reference>
<name>A0A2C6DQU3_9GAMM</name>
<gene>
    <name evidence="1" type="ORF">CRN84_18525</name>
    <name evidence="2" type="ORF">NCTC12282_05095</name>
</gene>
<dbReference type="Proteomes" id="UP000373449">
    <property type="component" value="Unassembled WGS sequence"/>
</dbReference>
<dbReference type="RefSeq" id="WP_029096167.1">
    <property type="nucleotide sequence ID" value="NZ_CAADJA010000002.1"/>
</dbReference>
<protein>
    <recommendedName>
        <fullName evidence="5">Fumarase D</fullName>
    </recommendedName>
</protein>
<organism evidence="1 3">
    <name type="scientific">Budvicia aquatica</name>
    <dbReference type="NCBI Taxonomy" id="82979"/>
    <lineage>
        <taxon>Bacteria</taxon>
        <taxon>Pseudomonadati</taxon>
        <taxon>Pseudomonadota</taxon>
        <taxon>Gammaproteobacteria</taxon>
        <taxon>Enterobacterales</taxon>
        <taxon>Budviciaceae</taxon>
        <taxon>Budvicia</taxon>
    </lineage>
</organism>
<sequence length="64" mass="7238">MDKFVGYNDVCQMIGRAMLNLIQYEQAVSPESVILMLESYIQVEPDRMTRDACLLAIDALKGNL</sequence>
<evidence type="ECO:0000313" key="1">
    <source>
        <dbReference type="EMBL" id="PHI31191.1"/>
    </source>
</evidence>
<evidence type="ECO:0008006" key="5">
    <source>
        <dbReference type="Google" id="ProtNLM"/>
    </source>
</evidence>
<evidence type="ECO:0000313" key="3">
    <source>
        <dbReference type="Proteomes" id="UP000224974"/>
    </source>
</evidence>
<keyword evidence="3" id="KW-1185">Reference proteome</keyword>
<reference evidence="2 4" key="3">
    <citation type="submission" date="2019-03" db="EMBL/GenBank/DDBJ databases">
        <authorList>
            <consortium name="Pathogen Informatics"/>
        </authorList>
    </citation>
    <scope>NUCLEOTIDE SEQUENCE [LARGE SCALE GENOMIC DNA]</scope>
    <source>
        <strain evidence="2 4">NCTC12282</strain>
    </source>
</reference>
<accession>A0A2C6DQU3</accession>
<dbReference type="EMBL" id="CAADJA010000002">
    <property type="protein sequence ID" value="VFS51452.1"/>
    <property type="molecule type" value="Genomic_DNA"/>
</dbReference>
<evidence type="ECO:0000313" key="4">
    <source>
        <dbReference type="Proteomes" id="UP000373449"/>
    </source>
</evidence>